<reference evidence="2" key="1">
    <citation type="submission" date="2016-10" db="EMBL/GenBank/DDBJ databases">
        <authorList>
            <person name="Benchimol M."/>
            <person name="Almeida L.G."/>
            <person name="Vasconcelos A.T."/>
            <person name="Perreira-Neves A."/>
            <person name="Rosa I.A."/>
            <person name="Tasca T."/>
            <person name="Bogo M.R."/>
            <person name="de Souza W."/>
        </authorList>
    </citation>
    <scope>NUCLEOTIDE SEQUENCE [LARGE SCALE GENOMIC DNA]</scope>
    <source>
        <strain evidence="2">K</strain>
    </source>
</reference>
<evidence type="ECO:0000256" key="1">
    <source>
        <dbReference type="SAM" id="MobiDB-lite"/>
    </source>
</evidence>
<evidence type="ECO:0000313" key="2">
    <source>
        <dbReference type="EMBL" id="OHS95499.1"/>
    </source>
</evidence>
<keyword evidence="3" id="KW-1185">Reference proteome</keyword>
<accession>A0A1J4JCV7</accession>
<dbReference type="Proteomes" id="UP000179807">
    <property type="component" value="Unassembled WGS sequence"/>
</dbReference>
<dbReference type="VEuPathDB" id="TrichDB:TRFO_38394"/>
<organism evidence="2 3">
    <name type="scientific">Tritrichomonas foetus</name>
    <dbReference type="NCBI Taxonomy" id="1144522"/>
    <lineage>
        <taxon>Eukaryota</taxon>
        <taxon>Metamonada</taxon>
        <taxon>Parabasalia</taxon>
        <taxon>Tritrichomonadida</taxon>
        <taxon>Tritrichomonadidae</taxon>
        <taxon>Tritrichomonas</taxon>
    </lineage>
</organism>
<proteinExistence type="predicted"/>
<dbReference type="RefSeq" id="XP_068348636.1">
    <property type="nucleotide sequence ID" value="XM_068512010.1"/>
</dbReference>
<evidence type="ECO:0000313" key="3">
    <source>
        <dbReference type="Proteomes" id="UP000179807"/>
    </source>
</evidence>
<feature type="compositionally biased region" description="Polar residues" evidence="1">
    <location>
        <begin position="328"/>
        <end position="344"/>
    </location>
</feature>
<protein>
    <submittedName>
        <fullName evidence="2">Uncharacterized protein</fullName>
    </submittedName>
</protein>
<feature type="region of interest" description="Disordered" evidence="1">
    <location>
        <begin position="252"/>
        <end position="355"/>
    </location>
</feature>
<gene>
    <name evidence="2" type="ORF">TRFO_38394</name>
</gene>
<dbReference type="EMBL" id="MLAK01001241">
    <property type="protein sequence ID" value="OHS95499.1"/>
    <property type="molecule type" value="Genomic_DNA"/>
</dbReference>
<dbReference type="GeneID" id="94846714"/>
<name>A0A1J4JCV7_9EUKA</name>
<comment type="caution">
    <text evidence="2">The sequence shown here is derived from an EMBL/GenBank/DDBJ whole genome shotgun (WGS) entry which is preliminary data.</text>
</comment>
<dbReference type="AlphaFoldDB" id="A0A1J4JCV7"/>
<sequence>MKSERSSQNGANPLEDLTRELEMLQKERLKAIDLCEFSKAKTIDCHIERLKERIKATKQSTNYIQNVLAFELKKEEVRYEAIRYQTEARDRIFMIRQHFQARQMALHKNHTDALTQVAEGYSSAIEIESLRINPQSESMVRQAKLYAKDKNYSVAESLFSESNALRETSSIKRQEEVDRVFENKKQYLERKHQMDLDLCAEKEEIAVEEVINNYQKDIKKLKNIIAKAAYELDLELSPQDIGFLDDLTIEQTELKTETPKKTPTNSPRAGMRTPNSERNKATPTSARRGTSTTTPTRRRTPTSKTPNSKTSTSRTQTPTRGQQTPSSLRKQNTPSSVKKQTPRTVASPRVGFSPA</sequence>
<feature type="compositionally biased region" description="Low complexity" evidence="1">
    <location>
        <begin position="282"/>
        <end position="295"/>
    </location>
</feature>
<feature type="compositionally biased region" description="Low complexity" evidence="1">
    <location>
        <begin position="302"/>
        <end position="327"/>
    </location>
</feature>